<feature type="domain" description="DUF6895" evidence="1">
    <location>
        <begin position="21"/>
        <end position="300"/>
    </location>
</feature>
<gene>
    <name evidence="2" type="ORF">ACFPN6_27920</name>
</gene>
<proteinExistence type="predicted"/>
<evidence type="ECO:0000313" key="2">
    <source>
        <dbReference type="EMBL" id="MFC5228331.1"/>
    </source>
</evidence>
<accession>A0ABW0DGU7</accession>
<evidence type="ECO:0000313" key="3">
    <source>
        <dbReference type="Proteomes" id="UP001596156"/>
    </source>
</evidence>
<reference evidence="3" key="1">
    <citation type="journal article" date="2019" name="Int. J. Syst. Evol. Microbiol.">
        <title>The Global Catalogue of Microorganisms (GCM) 10K type strain sequencing project: providing services to taxonomists for standard genome sequencing and annotation.</title>
        <authorList>
            <consortium name="The Broad Institute Genomics Platform"/>
            <consortium name="The Broad Institute Genome Sequencing Center for Infectious Disease"/>
            <person name="Wu L."/>
            <person name="Ma J."/>
        </authorList>
    </citation>
    <scope>NUCLEOTIDE SEQUENCE [LARGE SCALE GENOMIC DNA]</scope>
    <source>
        <strain evidence="3">CCM 8479</strain>
    </source>
</reference>
<dbReference type="InterPro" id="IPR054190">
    <property type="entry name" value="DUF6895"/>
</dbReference>
<sequence length="318" mass="35099">MTHTTAHADNGHLSTVQRWSSRALHWLHTAHQHNRGHRLDGMTADPADPNSTYKPLGECALAASLILREGVAGADDLRAARSLLDSCWRQLQDGDLLYERQLRHLTLTDPLELYAHFFRAGYHHRPLEKLLAEYADLCAPHVVEMVPNRRLAVANARRITGIGTEPDWGRLAEQTWLGATPEPWAIDWKTGYDITHTVFHLTDWGARPKGLPADLAAYLRAWLPVWVDIWLEVGQWDLVGELLIVDACIGDPVCGPEPFRQLAAVQHDDGLTPRDSDTVTDDLHQAVADHEHTAVVAVVTGTLTLSRALGAAAASAPA</sequence>
<organism evidence="2 3">
    <name type="scientific">Streptomyces fimbriatus</name>
    <dbReference type="NCBI Taxonomy" id="68197"/>
    <lineage>
        <taxon>Bacteria</taxon>
        <taxon>Bacillati</taxon>
        <taxon>Actinomycetota</taxon>
        <taxon>Actinomycetes</taxon>
        <taxon>Kitasatosporales</taxon>
        <taxon>Streptomycetaceae</taxon>
        <taxon>Streptomyces</taxon>
    </lineage>
</organism>
<evidence type="ECO:0000259" key="1">
    <source>
        <dbReference type="Pfam" id="PF21836"/>
    </source>
</evidence>
<dbReference type="Pfam" id="PF21836">
    <property type="entry name" value="DUF6895"/>
    <property type="match status" value="1"/>
</dbReference>
<protein>
    <submittedName>
        <fullName evidence="2">DUF6895 family protein</fullName>
    </submittedName>
</protein>
<dbReference type="Proteomes" id="UP001596156">
    <property type="component" value="Unassembled WGS sequence"/>
</dbReference>
<comment type="caution">
    <text evidence="2">The sequence shown here is derived from an EMBL/GenBank/DDBJ whole genome shotgun (WGS) entry which is preliminary data.</text>
</comment>
<name>A0ABW0DGU7_STRFI</name>
<dbReference type="RefSeq" id="WP_344642742.1">
    <property type="nucleotide sequence ID" value="NZ_BAAASS010000002.1"/>
</dbReference>
<keyword evidence="3" id="KW-1185">Reference proteome</keyword>
<dbReference type="EMBL" id="JBHSKL010000039">
    <property type="protein sequence ID" value="MFC5228331.1"/>
    <property type="molecule type" value="Genomic_DNA"/>
</dbReference>